<feature type="domain" description="Endonuclease/exonuclease/phosphatase" evidence="1">
    <location>
        <begin position="213"/>
        <end position="329"/>
    </location>
</feature>
<dbReference type="Pfam" id="PF14529">
    <property type="entry name" value="Exo_endo_phos_2"/>
    <property type="match status" value="1"/>
</dbReference>
<protein>
    <recommendedName>
        <fullName evidence="1">Endonuclease/exonuclease/phosphatase domain-containing protein</fullName>
    </recommendedName>
</protein>
<gene>
    <name evidence="2" type="ORF">OVA965_LOCUS16157</name>
    <name evidence="3" type="ORF">TMI583_LOCUS16163</name>
</gene>
<evidence type="ECO:0000313" key="2">
    <source>
        <dbReference type="EMBL" id="CAF1034417.1"/>
    </source>
</evidence>
<dbReference type="InterPro" id="IPR036691">
    <property type="entry name" value="Endo/exonu/phosph_ase_sf"/>
</dbReference>
<dbReference type="AlphaFoldDB" id="A0A8S2JDH0"/>
<evidence type="ECO:0000313" key="4">
    <source>
        <dbReference type="Proteomes" id="UP000682733"/>
    </source>
</evidence>
<dbReference type="Proteomes" id="UP000677228">
    <property type="component" value="Unassembled WGS sequence"/>
</dbReference>
<dbReference type="Gene3D" id="3.60.10.10">
    <property type="entry name" value="Endonuclease/exonuclease/phosphatase"/>
    <property type="match status" value="1"/>
</dbReference>
<dbReference type="InterPro" id="IPR005135">
    <property type="entry name" value="Endo/exonuclease/phosphatase"/>
</dbReference>
<dbReference type="EMBL" id="CAJNOK010007443">
    <property type="protein sequence ID" value="CAF1034417.1"/>
    <property type="molecule type" value="Genomic_DNA"/>
</dbReference>
<feature type="non-terminal residue" evidence="3">
    <location>
        <position position="1"/>
    </location>
</feature>
<dbReference type="Proteomes" id="UP000682733">
    <property type="component" value="Unassembled WGS sequence"/>
</dbReference>
<proteinExistence type="predicted"/>
<name>A0A8S2JDH0_9BILA</name>
<reference evidence="3" key="1">
    <citation type="submission" date="2021-02" db="EMBL/GenBank/DDBJ databases">
        <authorList>
            <person name="Nowell W R."/>
        </authorList>
    </citation>
    <scope>NUCLEOTIDE SEQUENCE</scope>
</reference>
<dbReference type="GO" id="GO:0003824">
    <property type="term" value="F:catalytic activity"/>
    <property type="evidence" value="ECO:0007669"/>
    <property type="project" value="InterPro"/>
</dbReference>
<dbReference type="EMBL" id="CAJOBA010007453">
    <property type="protein sequence ID" value="CAF3802648.1"/>
    <property type="molecule type" value="Genomic_DNA"/>
</dbReference>
<organism evidence="3 4">
    <name type="scientific">Didymodactylos carnosus</name>
    <dbReference type="NCBI Taxonomy" id="1234261"/>
    <lineage>
        <taxon>Eukaryota</taxon>
        <taxon>Metazoa</taxon>
        <taxon>Spiralia</taxon>
        <taxon>Gnathifera</taxon>
        <taxon>Rotifera</taxon>
        <taxon>Eurotatoria</taxon>
        <taxon>Bdelloidea</taxon>
        <taxon>Philodinida</taxon>
        <taxon>Philodinidae</taxon>
        <taxon>Didymodactylos</taxon>
    </lineage>
</organism>
<comment type="caution">
    <text evidence="3">The sequence shown here is derived from an EMBL/GenBank/DDBJ whole genome shotgun (WGS) entry which is preliminary data.</text>
</comment>
<dbReference type="SUPFAM" id="SSF56219">
    <property type="entry name" value="DNase I-like"/>
    <property type="match status" value="1"/>
</dbReference>
<evidence type="ECO:0000259" key="1">
    <source>
        <dbReference type="Pfam" id="PF14529"/>
    </source>
</evidence>
<accession>A0A8S2JDH0</accession>
<sequence length="419" mass="48588">AALLKQELYCNSCKPNYTNKLLVSSVEYSQTSSPANEQWKMIKNFMINIEKRLNDLEKNRSLAPVQSVQPAAIISPSMPPTYAQQVITNTQLNRSNHQDPNYSQQIVIPPRPIVTSQATTNLQLNRNTVLPTKHTDFSRSLIIYPKVIMNVKWDTKTIMENFRSATENLQIKFVPQYAYPHPQGLWDKTTFGGDFNVYEPKDNFSVTLNDPIILVAIYNEPNSTKALKQLYKTYSKIRQMSRHIIFCGDLNARNTEWDDRRTNSVGEFISAFMAAKDLHLLNEYGEITFENTRGFNSIIDLSFCTDDVLEYEPRWRVQPILPTPDHKPILLELNNTEPQRQEPHLTAIKWNYAECNWKEFEDEVTKLCQEQQVDKIMLTSKNKIDQVAKLIEELILNAAYKHIPCKRVTVRSKGWCPRR</sequence>
<evidence type="ECO:0000313" key="3">
    <source>
        <dbReference type="EMBL" id="CAF3802648.1"/>
    </source>
</evidence>